<dbReference type="AlphaFoldDB" id="A0A7Y9UT69"/>
<dbReference type="PANTHER" id="PTHR40518">
    <property type="entry name" value="ACETOACETATE DECARBOXYLASE"/>
    <property type="match status" value="1"/>
</dbReference>
<proteinExistence type="predicted"/>
<gene>
    <name evidence="1" type="ORF">BJ980_000342</name>
</gene>
<dbReference type="EMBL" id="JACCAA010000001">
    <property type="protein sequence ID" value="NYG57419.1"/>
    <property type="molecule type" value="Genomic_DNA"/>
</dbReference>
<dbReference type="RefSeq" id="WP_179500699.1">
    <property type="nucleotide sequence ID" value="NZ_JACCAA010000001.1"/>
</dbReference>
<evidence type="ECO:0000313" key="1">
    <source>
        <dbReference type="EMBL" id="NYG57419.1"/>
    </source>
</evidence>
<comment type="caution">
    <text evidence="1">The sequence shown here is derived from an EMBL/GenBank/DDBJ whole genome shotgun (WGS) entry which is preliminary data.</text>
</comment>
<dbReference type="Gene3D" id="2.40.400.10">
    <property type="entry name" value="Acetoacetate decarboxylase-like"/>
    <property type="match status" value="1"/>
</dbReference>
<dbReference type="InterPro" id="IPR023375">
    <property type="entry name" value="ADC_dom_sf"/>
</dbReference>
<evidence type="ECO:0008006" key="3">
    <source>
        <dbReference type="Google" id="ProtNLM"/>
    </source>
</evidence>
<accession>A0A7Y9UT69</accession>
<dbReference type="InterPro" id="IPR010451">
    <property type="entry name" value="Acetoacetate_decarboxylase"/>
</dbReference>
<dbReference type="SUPFAM" id="SSF160104">
    <property type="entry name" value="Acetoacetate decarboxylase-like"/>
    <property type="match status" value="1"/>
</dbReference>
<evidence type="ECO:0000313" key="2">
    <source>
        <dbReference type="Proteomes" id="UP000540656"/>
    </source>
</evidence>
<name>A0A7Y9UT69_9ACTN</name>
<sequence>MILTDLLRVPGVPETALSDSVAAALPENLAPAPWSVRSSGTVWFTKAPDAATDALPEALRAQGARAAFVIGGFVRYEETPVGAYDETFGVVGYRIGRKVSATVAFMAVDSPTSVVGGRANWAMPKALAEFEGSPRPGDTFTVAGENDLGWRISATSGRTTPKIPVFSRARVVQEFPDGTLRGCRLKARGWARMTRTQVEVESASTLPDWLVPGRHQGATLEDIRFSLGVPEIL</sequence>
<dbReference type="GO" id="GO:0016829">
    <property type="term" value="F:lyase activity"/>
    <property type="evidence" value="ECO:0007669"/>
    <property type="project" value="InterPro"/>
</dbReference>
<organism evidence="1 2">
    <name type="scientific">Nocardioides daedukensis</name>
    <dbReference type="NCBI Taxonomy" id="634462"/>
    <lineage>
        <taxon>Bacteria</taxon>
        <taxon>Bacillati</taxon>
        <taxon>Actinomycetota</taxon>
        <taxon>Actinomycetes</taxon>
        <taxon>Propionibacteriales</taxon>
        <taxon>Nocardioidaceae</taxon>
        <taxon>Nocardioides</taxon>
    </lineage>
</organism>
<dbReference type="PANTHER" id="PTHR40518:SF1">
    <property type="entry name" value="ACETOACETATE DECARBOXYLASE"/>
    <property type="match status" value="1"/>
</dbReference>
<dbReference type="Pfam" id="PF06314">
    <property type="entry name" value="ADC"/>
    <property type="match status" value="1"/>
</dbReference>
<dbReference type="Proteomes" id="UP000540656">
    <property type="component" value="Unassembled WGS sequence"/>
</dbReference>
<reference evidence="1 2" key="1">
    <citation type="submission" date="2020-07" db="EMBL/GenBank/DDBJ databases">
        <title>Sequencing the genomes of 1000 actinobacteria strains.</title>
        <authorList>
            <person name="Klenk H.-P."/>
        </authorList>
    </citation>
    <scope>NUCLEOTIDE SEQUENCE [LARGE SCALE GENOMIC DNA]</scope>
    <source>
        <strain evidence="1 2">DSM 23819</strain>
    </source>
</reference>
<protein>
    <recommendedName>
        <fullName evidence="3">Acetoacetate decarboxylase</fullName>
    </recommendedName>
</protein>
<keyword evidence="2" id="KW-1185">Reference proteome</keyword>